<reference evidence="2" key="1">
    <citation type="journal article" date="2023" name="G3 (Bethesda)">
        <title>Whole genome assembly and annotation of the endangered Caribbean coral Acropora cervicornis.</title>
        <authorList>
            <person name="Selwyn J.D."/>
            <person name="Vollmer S.V."/>
        </authorList>
    </citation>
    <scope>NUCLEOTIDE SEQUENCE</scope>
    <source>
        <strain evidence="2">K2</strain>
    </source>
</reference>
<keyword evidence="3" id="KW-1185">Reference proteome</keyword>
<feature type="compositionally biased region" description="Polar residues" evidence="1">
    <location>
        <begin position="98"/>
        <end position="109"/>
    </location>
</feature>
<dbReference type="AlphaFoldDB" id="A0AAD9PSY0"/>
<dbReference type="Proteomes" id="UP001249851">
    <property type="component" value="Unassembled WGS sequence"/>
</dbReference>
<feature type="compositionally biased region" description="Basic and acidic residues" evidence="1">
    <location>
        <begin position="110"/>
        <end position="125"/>
    </location>
</feature>
<evidence type="ECO:0000256" key="1">
    <source>
        <dbReference type="SAM" id="MobiDB-lite"/>
    </source>
</evidence>
<protein>
    <submittedName>
        <fullName evidence="2">Uncharacterized protein</fullName>
    </submittedName>
</protein>
<proteinExistence type="predicted"/>
<organism evidence="2 3">
    <name type="scientific">Acropora cervicornis</name>
    <name type="common">Staghorn coral</name>
    <dbReference type="NCBI Taxonomy" id="6130"/>
    <lineage>
        <taxon>Eukaryota</taxon>
        <taxon>Metazoa</taxon>
        <taxon>Cnidaria</taxon>
        <taxon>Anthozoa</taxon>
        <taxon>Hexacorallia</taxon>
        <taxon>Scleractinia</taxon>
        <taxon>Astrocoeniina</taxon>
        <taxon>Acroporidae</taxon>
        <taxon>Acropora</taxon>
    </lineage>
</organism>
<dbReference type="EMBL" id="JARQWQ010000145">
    <property type="protein sequence ID" value="KAK2548498.1"/>
    <property type="molecule type" value="Genomic_DNA"/>
</dbReference>
<accession>A0AAD9PSY0</accession>
<gene>
    <name evidence="2" type="ORF">P5673_031280</name>
</gene>
<sequence>MTLVDGYLSLKSAVTFRDITKIGKKKSTSNVPKSVGRGGSRVTRQIVNKEVLVNESPEVNTFQSDKNSGDTESQPSLNEGNVAGGPVVEHPEAPSGISRPTRTKVPSKTLNEERGQCRKRRPCET</sequence>
<feature type="region of interest" description="Disordered" evidence="1">
    <location>
        <begin position="53"/>
        <end position="125"/>
    </location>
</feature>
<evidence type="ECO:0000313" key="3">
    <source>
        <dbReference type="Proteomes" id="UP001249851"/>
    </source>
</evidence>
<comment type="caution">
    <text evidence="2">The sequence shown here is derived from an EMBL/GenBank/DDBJ whole genome shotgun (WGS) entry which is preliminary data.</text>
</comment>
<name>A0AAD9PSY0_ACRCE</name>
<feature type="compositionally biased region" description="Polar residues" evidence="1">
    <location>
        <begin position="57"/>
        <end position="79"/>
    </location>
</feature>
<evidence type="ECO:0000313" key="2">
    <source>
        <dbReference type="EMBL" id="KAK2548498.1"/>
    </source>
</evidence>
<reference evidence="2" key="2">
    <citation type="journal article" date="2023" name="Science">
        <title>Genomic signatures of disease resistance in endangered staghorn corals.</title>
        <authorList>
            <person name="Vollmer S.V."/>
            <person name="Selwyn J.D."/>
            <person name="Despard B.A."/>
            <person name="Roesel C.L."/>
        </authorList>
    </citation>
    <scope>NUCLEOTIDE SEQUENCE</scope>
    <source>
        <strain evidence="2">K2</strain>
    </source>
</reference>